<protein>
    <submittedName>
        <fullName evidence="3">Tetratricopeptide repeat protein</fullName>
    </submittedName>
</protein>
<evidence type="ECO:0000313" key="4">
    <source>
        <dbReference type="Proteomes" id="UP000219546"/>
    </source>
</evidence>
<feature type="domain" description="Tetratrico peptide repeat group 5" evidence="2">
    <location>
        <begin position="51"/>
        <end position="169"/>
    </location>
</feature>
<dbReference type="InterPro" id="IPR041656">
    <property type="entry name" value="TPR_5"/>
</dbReference>
<name>A0A285CQ86_9BACI</name>
<gene>
    <name evidence="3" type="ORF">SAMN05877753_103181</name>
</gene>
<dbReference type="InterPro" id="IPR019734">
    <property type="entry name" value="TPR_rpt"/>
</dbReference>
<dbReference type="RefSeq" id="WP_097158114.1">
    <property type="nucleotide sequence ID" value="NZ_JBEPMQ010000002.1"/>
</dbReference>
<dbReference type="PROSITE" id="PS50005">
    <property type="entry name" value="TPR"/>
    <property type="match status" value="1"/>
</dbReference>
<dbReference type="SUPFAM" id="SSF48452">
    <property type="entry name" value="TPR-like"/>
    <property type="match status" value="1"/>
</dbReference>
<feature type="repeat" description="TPR" evidence="1">
    <location>
        <begin position="85"/>
        <end position="118"/>
    </location>
</feature>
<keyword evidence="1" id="KW-0802">TPR repeat</keyword>
<dbReference type="InterPro" id="IPR011990">
    <property type="entry name" value="TPR-like_helical_dom_sf"/>
</dbReference>
<proteinExistence type="predicted"/>
<evidence type="ECO:0000313" key="3">
    <source>
        <dbReference type="EMBL" id="SNX69691.1"/>
    </source>
</evidence>
<reference evidence="3 4" key="1">
    <citation type="submission" date="2017-08" db="EMBL/GenBank/DDBJ databases">
        <authorList>
            <person name="de Groot N.N."/>
        </authorList>
    </citation>
    <scope>NUCLEOTIDE SEQUENCE [LARGE SCALE GENOMIC DNA]</scope>
    <source>
        <strain evidence="3 4">JC228</strain>
    </source>
</reference>
<dbReference type="AlphaFoldDB" id="A0A285CQ86"/>
<dbReference type="SMART" id="SM00028">
    <property type="entry name" value="TPR"/>
    <property type="match status" value="2"/>
</dbReference>
<dbReference type="Gene3D" id="1.25.40.10">
    <property type="entry name" value="Tetratricopeptide repeat domain"/>
    <property type="match status" value="1"/>
</dbReference>
<dbReference type="EMBL" id="OAOP01000003">
    <property type="protein sequence ID" value="SNX69691.1"/>
    <property type="molecule type" value="Genomic_DNA"/>
</dbReference>
<evidence type="ECO:0000256" key="1">
    <source>
        <dbReference type="PROSITE-ProRule" id="PRU00339"/>
    </source>
</evidence>
<keyword evidence="4" id="KW-1185">Reference proteome</keyword>
<organism evidence="3 4">
    <name type="scientific">Bacillus oleivorans</name>
    <dbReference type="NCBI Taxonomy" id="1448271"/>
    <lineage>
        <taxon>Bacteria</taxon>
        <taxon>Bacillati</taxon>
        <taxon>Bacillota</taxon>
        <taxon>Bacilli</taxon>
        <taxon>Bacillales</taxon>
        <taxon>Bacillaceae</taxon>
        <taxon>Bacillus</taxon>
    </lineage>
</organism>
<sequence length="177" mass="20276">MNINKNSHELLDKAIALREDGRAKQDMTIIKEALNLLLNMSENDPENAEINYQIGIAYDNSGLCNEAIPYYVKAIEQGLSGPDLQRCLLGLGSTYRLLGHYKEAVETLHRGVTEFPEHRGLQVFYSMALYNTGEYKKAMEIVLMNLMETTNDETLQYFKRGISYYAQHLDETWDSIK</sequence>
<dbReference type="OrthoDB" id="193829at2"/>
<dbReference type="Proteomes" id="UP000219546">
    <property type="component" value="Unassembled WGS sequence"/>
</dbReference>
<accession>A0A285CQ86</accession>
<dbReference type="Pfam" id="PF12688">
    <property type="entry name" value="TPR_5"/>
    <property type="match status" value="1"/>
</dbReference>
<evidence type="ECO:0000259" key="2">
    <source>
        <dbReference type="Pfam" id="PF12688"/>
    </source>
</evidence>